<name>A0A0E1NXV4_YERPA</name>
<dbReference type="PANTHER" id="PTHR33516:SF2">
    <property type="entry name" value="LEXA REPRESSOR-RELATED"/>
    <property type="match status" value="1"/>
</dbReference>
<dbReference type="CDD" id="cd06529">
    <property type="entry name" value="S24_LexA-like"/>
    <property type="match status" value="1"/>
</dbReference>
<accession>A0A0E1NXV4</accession>
<dbReference type="GO" id="GO:0003677">
    <property type="term" value="F:DNA binding"/>
    <property type="evidence" value="ECO:0007669"/>
    <property type="project" value="InterPro"/>
</dbReference>
<dbReference type="CDD" id="cd00093">
    <property type="entry name" value="HTH_XRE"/>
    <property type="match status" value="1"/>
</dbReference>
<dbReference type="Pfam" id="PF00717">
    <property type="entry name" value="Peptidase_S24"/>
    <property type="match status" value="1"/>
</dbReference>
<dbReference type="InterPro" id="IPR036286">
    <property type="entry name" value="LexA/Signal_pep-like_sf"/>
</dbReference>
<dbReference type="RefSeq" id="WP_002208864.1">
    <property type="nucleotide sequence ID" value="NC_008150.1"/>
</dbReference>
<evidence type="ECO:0000259" key="1">
    <source>
        <dbReference type="PROSITE" id="PS50943"/>
    </source>
</evidence>
<protein>
    <submittedName>
        <fullName evidence="2">Phage lambda repressor protein. Serine peptidase. MEROPS family S24</fullName>
    </submittedName>
</protein>
<dbReference type="EMBL" id="CP000308">
    <property type="protein sequence ID" value="ABG12915.1"/>
    <property type="molecule type" value="Genomic_DNA"/>
</dbReference>
<dbReference type="Gene3D" id="1.10.260.40">
    <property type="entry name" value="lambda repressor-like DNA-binding domains"/>
    <property type="match status" value="1"/>
</dbReference>
<dbReference type="GeneID" id="57977371"/>
<dbReference type="Gene3D" id="2.10.109.10">
    <property type="entry name" value="Umud Fragment, subunit A"/>
    <property type="match status" value="1"/>
</dbReference>
<dbReference type="HOGENOM" id="CLU_066192_1_3_6"/>
<dbReference type="Proteomes" id="UP000001971">
    <property type="component" value="Chromosome"/>
</dbReference>
<dbReference type="SUPFAM" id="SSF51306">
    <property type="entry name" value="LexA/Signal peptidase"/>
    <property type="match status" value="1"/>
</dbReference>
<dbReference type="InterPro" id="IPR039418">
    <property type="entry name" value="LexA-like"/>
</dbReference>
<dbReference type="PATRIC" id="fig|360102.15.peg.4008"/>
<dbReference type="Pfam" id="PF01381">
    <property type="entry name" value="HTH_3"/>
    <property type="match status" value="1"/>
</dbReference>
<feature type="domain" description="HTH cro/C1-type" evidence="1">
    <location>
        <begin position="26"/>
        <end position="75"/>
    </location>
</feature>
<dbReference type="InterPro" id="IPR015927">
    <property type="entry name" value="Peptidase_S24_S26A/B/C"/>
</dbReference>
<reference evidence="2 3" key="1">
    <citation type="journal article" date="2006" name="J. Bacteriol.">
        <title>Complete genome sequence of Yersinia pestis strains Antiqua and Nepal516: evidence of gene reduction in an emerging pathogen.</title>
        <authorList>
            <person name="Chain P.S."/>
            <person name="Hu P."/>
            <person name="Malfatti S.A."/>
            <person name="Radnedge L."/>
            <person name="Larimer F."/>
            <person name="Vergez L.M."/>
            <person name="Worsham P."/>
            <person name="Chu M.C."/>
            <person name="Andersen G.L."/>
        </authorList>
    </citation>
    <scope>NUCLEOTIDE SEQUENCE [LARGE SCALE GENOMIC DNA]</scope>
    <source>
        <strain evidence="2 3">Antiqua</strain>
    </source>
</reference>
<dbReference type="InterPro" id="IPR010982">
    <property type="entry name" value="Lambda_DNA-bd_dom_sf"/>
</dbReference>
<dbReference type="PANTHER" id="PTHR33516">
    <property type="entry name" value="LEXA REPRESSOR"/>
    <property type="match status" value="1"/>
</dbReference>
<gene>
    <name evidence="2" type="ordered locus">YPA_0947</name>
</gene>
<dbReference type="KEGG" id="ypa:YPA_0947"/>
<dbReference type="PROSITE" id="PS50943">
    <property type="entry name" value="HTH_CROC1"/>
    <property type="match status" value="1"/>
</dbReference>
<dbReference type="InterPro" id="IPR001387">
    <property type="entry name" value="Cro/C1-type_HTH"/>
</dbReference>
<sequence>MKKKPLTPEQLDDAKRLKELFNAKKKALGISQESVAHELGVGQSAVNQFLNGVNPLNITNAAAFAKVLNEPISSFSPSLAKELAKMAESLSITTRSGAKDKPAVSVANSYPLISWISAGNWYEAIEPYTLRDIEIWPESTKHAHESAFWLSVKGDSMTSPSGISFPEGMIILVDPEKEPMPGNFVIAKLTDDNEATFKKLVVDAGIKYLKPLNPAYRLIELNGNCKILGVVVDARWLQID</sequence>
<evidence type="ECO:0000313" key="2">
    <source>
        <dbReference type="EMBL" id="ABG12915.1"/>
    </source>
</evidence>
<dbReference type="SMART" id="SM00530">
    <property type="entry name" value="HTH_XRE"/>
    <property type="match status" value="1"/>
</dbReference>
<organism evidence="2 3">
    <name type="scientific">Yersinia pestis bv. Antiqua (strain Antiqua)</name>
    <dbReference type="NCBI Taxonomy" id="360102"/>
    <lineage>
        <taxon>Bacteria</taxon>
        <taxon>Pseudomonadati</taxon>
        <taxon>Pseudomonadota</taxon>
        <taxon>Gammaproteobacteria</taxon>
        <taxon>Enterobacterales</taxon>
        <taxon>Yersiniaceae</taxon>
        <taxon>Yersinia</taxon>
    </lineage>
</organism>
<dbReference type="SUPFAM" id="SSF47413">
    <property type="entry name" value="lambda repressor-like DNA-binding domains"/>
    <property type="match status" value="1"/>
</dbReference>
<dbReference type="InterPro" id="IPR050077">
    <property type="entry name" value="LexA_repressor"/>
</dbReference>
<dbReference type="AlphaFoldDB" id="A0A0E1NXV4"/>
<proteinExistence type="predicted"/>
<evidence type="ECO:0000313" key="3">
    <source>
        <dbReference type="Proteomes" id="UP000001971"/>
    </source>
</evidence>